<dbReference type="EMBL" id="JACEIK010011069">
    <property type="protein sequence ID" value="MCE3215434.1"/>
    <property type="molecule type" value="Genomic_DNA"/>
</dbReference>
<proteinExistence type="predicted"/>
<sequence>LARRRTVTCIFEVQSLHLMGEKDSTNRQVSDSPSRQSSLRPEVQAVLVKEGRRADGPS</sequence>
<dbReference type="Proteomes" id="UP000823775">
    <property type="component" value="Unassembled WGS sequence"/>
</dbReference>
<keyword evidence="3" id="KW-1185">Reference proteome</keyword>
<name>A0ABS8WRA0_DATST</name>
<organism evidence="2 3">
    <name type="scientific">Datura stramonium</name>
    <name type="common">Jimsonweed</name>
    <name type="synonym">Common thornapple</name>
    <dbReference type="NCBI Taxonomy" id="4076"/>
    <lineage>
        <taxon>Eukaryota</taxon>
        <taxon>Viridiplantae</taxon>
        <taxon>Streptophyta</taxon>
        <taxon>Embryophyta</taxon>
        <taxon>Tracheophyta</taxon>
        <taxon>Spermatophyta</taxon>
        <taxon>Magnoliopsida</taxon>
        <taxon>eudicotyledons</taxon>
        <taxon>Gunneridae</taxon>
        <taxon>Pentapetalae</taxon>
        <taxon>asterids</taxon>
        <taxon>lamiids</taxon>
        <taxon>Solanales</taxon>
        <taxon>Solanaceae</taxon>
        <taxon>Solanoideae</taxon>
        <taxon>Datureae</taxon>
        <taxon>Datura</taxon>
    </lineage>
</organism>
<comment type="caution">
    <text evidence="2">The sequence shown here is derived from an EMBL/GenBank/DDBJ whole genome shotgun (WGS) entry which is preliminary data.</text>
</comment>
<evidence type="ECO:0000313" key="2">
    <source>
        <dbReference type="EMBL" id="MCE3215434.1"/>
    </source>
</evidence>
<evidence type="ECO:0000256" key="1">
    <source>
        <dbReference type="SAM" id="MobiDB-lite"/>
    </source>
</evidence>
<feature type="non-terminal residue" evidence="2">
    <location>
        <position position="1"/>
    </location>
</feature>
<evidence type="ECO:0000313" key="3">
    <source>
        <dbReference type="Proteomes" id="UP000823775"/>
    </source>
</evidence>
<reference evidence="2 3" key="1">
    <citation type="journal article" date="2021" name="BMC Genomics">
        <title>Datura genome reveals duplications of psychoactive alkaloid biosynthetic genes and high mutation rate following tissue culture.</title>
        <authorList>
            <person name="Rajewski A."/>
            <person name="Carter-House D."/>
            <person name="Stajich J."/>
            <person name="Litt A."/>
        </authorList>
    </citation>
    <scope>NUCLEOTIDE SEQUENCE [LARGE SCALE GENOMIC DNA]</scope>
    <source>
        <strain evidence="2">AR-01</strain>
    </source>
</reference>
<feature type="region of interest" description="Disordered" evidence="1">
    <location>
        <begin position="21"/>
        <end position="58"/>
    </location>
</feature>
<feature type="compositionally biased region" description="Polar residues" evidence="1">
    <location>
        <begin position="26"/>
        <end position="39"/>
    </location>
</feature>
<gene>
    <name evidence="2" type="ORF">HAX54_002375</name>
</gene>
<protein>
    <submittedName>
        <fullName evidence="2">Uncharacterized protein</fullName>
    </submittedName>
</protein>
<feature type="compositionally biased region" description="Basic and acidic residues" evidence="1">
    <location>
        <begin position="49"/>
        <end position="58"/>
    </location>
</feature>
<feature type="non-terminal residue" evidence="2">
    <location>
        <position position="58"/>
    </location>
</feature>
<accession>A0ABS8WRA0</accession>